<dbReference type="InterPro" id="IPR025110">
    <property type="entry name" value="AMP-bd_C"/>
</dbReference>
<dbReference type="Pfam" id="PF13193">
    <property type="entry name" value="AMP-binding_C"/>
    <property type="match status" value="1"/>
</dbReference>
<gene>
    <name evidence="4" type="ORF">ETD85_52995</name>
</gene>
<dbReference type="FunFam" id="3.40.50.980:FF:000002">
    <property type="entry name" value="Enterobactin synthetase component F"/>
    <property type="match status" value="1"/>
</dbReference>
<dbReference type="Proteomes" id="UP000306628">
    <property type="component" value="Unassembled WGS sequence"/>
</dbReference>
<feature type="compositionally biased region" description="Basic residues" evidence="1">
    <location>
        <begin position="1"/>
        <end position="11"/>
    </location>
</feature>
<feature type="region of interest" description="Disordered" evidence="1">
    <location>
        <begin position="1"/>
        <end position="88"/>
    </location>
</feature>
<dbReference type="EMBL" id="VCKX01000331">
    <property type="protein sequence ID" value="TMR19285.1"/>
    <property type="molecule type" value="Genomic_DNA"/>
</dbReference>
<dbReference type="InterPro" id="IPR010071">
    <property type="entry name" value="AA_adenyl_dom"/>
</dbReference>
<dbReference type="InterPro" id="IPR000873">
    <property type="entry name" value="AMP-dep_synth/lig_dom"/>
</dbReference>
<sequence>MPGRRRRRRARAPAGPAPCPATGSPDPGRGIRHGSYRKASSPAAAASPVSRGDTHLAGRRGRGGNPSRVANTGRRPQPGSSSTVDEEFGSLSSAFHEQVRRRPHAVAVTDGPDSVSYADLAACVSEIRASFAELGLAPGDRVGIFMRRSWKVVAAIVAVVGHGCTYVPLDPDYPAERVRFMAGDSELRAVCADPGAPWPFDGLPRVEVTGAGAPLVPPAARSPEIPTHIIYTSGSTGRPKGVATPEGAVLELFRSARERFSFSSDDVWSWFHSHCFDFSVWEIWGPLLYGGRVVVIPPAVARDPRRLLQTLAGTRVTVLCQVPSMFKYLAWAMEQEPAPLALRYLVFGGEAIDRGTIRRWMDVTGGHEEIVNIYGPTETTVFSTCTVVDRRTVLDTSSPTNIGRALRHVRTAVVAEDGRVSATGVEGELWVGGTALAAGYVGRPELNAERFPVVDLGDGERRWYRTGDLVRQLADGSFEYLGRIDSQVKIRGFRIELGEIESVLRGAPGVTDAAVAVQTPPGGEPLLAAYLVGAPPAPRELRELCGRSLPAHMIPARFRTVAELPLNPNGKLDRLALEGTR</sequence>
<feature type="domain" description="AMP-binding enzyme C-terminal" evidence="3">
    <location>
        <begin position="499"/>
        <end position="571"/>
    </location>
</feature>
<dbReference type="NCBIfam" id="TIGR01733">
    <property type="entry name" value="AA-adenyl-dom"/>
    <property type="match status" value="1"/>
</dbReference>
<accession>A0A5S4G232</accession>
<proteinExistence type="predicted"/>
<feature type="compositionally biased region" description="Low complexity" evidence="1">
    <location>
        <begin position="39"/>
        <end position="48"/>
    </location>
</feature>
<comment type="caution">
    <text evidence="4">The sequence shown here is derived from an EMBL/GenBank/DDBJ whole genome shotgun (WGS) entry which is preliminary data.</text>
</comment>
<evidence type="ECO:0000313" key="5">
    <source>
        <dbReference type="Proteomes" id="UP000306628"/>
    </source>
</evidence>
<dbReference type="GO" id="GO:0044550">
    <property type="term" value="P:secondary metabolite biosynthetic process"/>
    <property type="evidence" value="ECO:0007669"/>
    <property type="project" value="TreeGrafter"/>
</dbReference>
<dbReference type="Gene3D" id="3.30.300.30">
    <property type="match status" value="1"/>
</dbReference>
<dbReference type="InterPro" id="IPR045851">
    <property type="entry name" value="AMP-bd_C_sf"/>
</dbReference>
<dbReference type="InterPro" id="IPR020845">
    <property type="entry name" value="AMP-binding_CS"/>
</dbReference>
<evidence type="ECO:0000313" key="4">
    <source>
        <dbReference type="EMBL" id="TMR19285.1"/>
    </source>
</evidence>
<dbReference type="GO" id="GO:0043041">
    <property type="term" value="P:amino acid activation for nonribosomal peptide biosynthetic process"/>
    <property type="evidence" value="ECO:0007669"/>
    <property type="project" value="TreeGrafter"/>
</dbReference>
<dbReference type="PROSITE" id="PS00455">
    <property type="entry name" value="AMP_BINDING"/>
    <property type="match status" value="1"/>
</dbReference>
<evidence type="ECO:0000256" key="1">
    <source>
        <dbReference type="SAM" id="MobiDB-lite"/>
    </source>
</evidence>
<organism evidence="4 5">
    <name type="scientific">Nonomuraea zeae</name>
    <dbReference type="NCBI Taxonomy" id="1642303"/>
    <lineage>
        <taxon>Bacteria</taxon>
        <taxon>Bacillati</taxon>
        <taxon>Actinomycetota</taxon>
        <taxon>Actinomycetes</taxon>
        <taxon>Streptosporangiales</taxon>
        <taxon>Streptosporangiaceae</taxon>
        <taxon>Nonomuraea</taxon>
    </lineage>
</organism>
<dbReference type="InterPro" id="IPR042099">
    <property type="entry name" value="ANL_N_sf"/>
</dbReference>
<dbReference type="GO" id="GO:0005737">
    <property type="term" value="C:cytoplasm"/>
    <property type="evidence" value="ECO:0007669"/>
    <property type="project" value="TreeGrafter"/>
</dbReference>
<dbReference type="Gene3D" id="3.40.50.12780">
    <property type="entry name" value="N-terminal domain of ligase-like"/>
    <property type="match status" value="1"/>
</dbReference>
<evidence type="ECO:0000259" key="3">
    <source>
        <dbReference type="Pfam" id="PF13193"/>
    </source>
</evidence>
<dbReference type="CDD" id="cd05930">
    <property type="entry name" value="A_NRPS"/>
    <property type="match status" value="1"/>
</dbReference>
<name>A0A5S4G232_9ACTN</name>
<evidence type="ECO:0000259" key="2">
    <source>
        <dbReference type="Pfam" id="PF00501"/>
    </source>
</evidence>
<feature type="domain" description="AMP-dependent synthetase/ligase" evidence="2">
    <location>
        <begin position="95"/>
        <end position="440"/>
    </location>
</feature>
<dbReference type="Pfam" id="PF00501">
    <property type="entry name" value="AMP-binding"/>
    <property type="match status" value="1"/>
</dbReference>
<protein>
    <submittedName>
        <fullName evidence="4">Amino acid adenylation domain-containing protein</fullName>
    </submittedName>
</protein>
<reference evidence="4 5" key="1">
    <citation type="submission" date="2019-05" db="EMBL/GenBank/DDBJ databases">
        <title>Draft genome sequence of Nonomuraea zeae DSM 100528.</title>
        <authorList>
            <person name="Saricaoglu S."/>
            <person name="Isik K."/>
        </authorList>
    </citation>
    <scope>NUCLEOTIDE SEQUENCE [LARGE SCALE GENOMIC DNA]</scope>
    <source>
        <strain evidence="4 5">DSM 100528</strain>
    </source>
</reference>
<dbReference type="OrthoDB" id="2472181at2"/>
<dbReference type="AlphaFoldDB" id="A0A5S4G232"/>
<dbReference type="GO" id="GO:0031177">
    <property type="term" value="F:phosphopantetheine binding"/>
    <property type="evidence" value="ECO:0007669"/>
    <property type="project" value="TreeGrafter"/>
</dbReference>
<dbReference type="PANTHER" id="PTHR45527">
    <property type="entry name" value="NONRIBOSOMAL PEPTIDE SYNTHETASE"/>
    <property type="match status" value="1"/>
</dbReference>
<dbReference type="PANTHER" id="PTHR45527:SF1">
    <property type="entry name" value="FATTY ACID SYNTHASE"/>
    <property type="match status" value="1"/>
</dbReference>
<dbReference type="SUPFAM" id="SSF56801">
    <property type="entry name" value="Acetyl-CoA synthetase-like"/>
    <property type="match status" value="1"/>
</dbReference>
<keyword evidence="5" id="KW-1185">Reference proteome</keyword>